<dbReference type="OrthoDB" id="61815at2759"/>
<evidence type="ECO:0000256" key="1">
    <source>
        <dbReference type="ARBA" id="ARBA00004496"/>
    </source>
</evidence>
<dbReference type="VEuPathDB" id="VectorBase:LOC119168233"/>
<name>A0A6M2CV97_RHIMP</name>
<dbReference type="PROSITE" id="PS51721">
    <property type="entry name" value="G_CP"/>
    <property type="match status" value="1"/>
</dbReference>
<accession>A0A6M2CV97</accession>
<dbReference type="Gene3D" id="1.10.1580.10">
    <property type="match status" value="1"/>
</dbReference>
<dbReference type="InterPro" id="IPR006073">
    <property type="entry name" value="GTP-bd"/>
</dbReference>
<proteinExistence type="predicted"/>
<dbReference type="CDD" id="cd01857">
    <property type="entry name" value="HSR1_MMR1"/>
    <property type="match status" value="1"/>
</dbReference>
<dbReference type="GO" id="GO:0005829">
    <property type="term" value="C:cytosol"/>
    <property type="evidence" value="ECO:0007669"/>
    <property type="project" value="TreeGrafter"/>
</dbReference>
<dbReference type="InterPro" id="IPR030378">
    <property type="entry name" value="G_CP_dom"/>
</dbReference>
<dbReference type="PANTHER" id="PTHR45709:SF2">
    <property type="entry name" value="LARGE SUBUNIT GTPASE 1 HOMOLOG"/>
    <property type="match status" value="1"/>
</dbReference>
<evidence type="ECO:0000256" key="3">
    <source>
        <dbReference type="ARBA" id="ARBA00022741"/>
    </source>
</evidence>
<feature type="region of interest" description="Disordered" evidence="7">
    <location>
        <begin position="249"/>
        <end position="272"/>
    </location>
</feature>
<comment type="subcellular location">
    <subcellularLocation>
        <location evidence="1">Cytoplasm</location>
    </subcellularLocation>
</comment>
<feature type="compositionally biased region" description="Basic and acidic residues" evidence="7">
    <location>
        <begin position="249"/>
        <end position="258"/>
    </location>
</feature>
<evidence type="ECO:0000313" key="9">
    <source>
        <dbReference type="EMBL" id="NOV37643.1"/>
    </source>
</evidence>
<dbReference type="GO" id="GO:0005525">
    <property type="term" value="F:GTP binding"/>
    <property type="evidence" value="ECO:0007669"/>
    <property type="project" value="UniProtKB-KW"/>
</dbReference>
<dbReference type="GO" id="GO:0000054">
    <property type="term" value="P:ribosomal subunit export from nucleus"/>
    <property type="evidence" value="ECO:0007669"/>
    <property type="project" value="TreeGrafter"/>
</dbReference>
<sequence>MSKKKHAMSLGRSLIKQKPSSRLYDPSALHTTELNDGYDWGRANVTSITEQNDLDEFLATAELAGVDFTAEKQNVTVVSVGSVVRGVLSEQERASLRRLHERHQDLLRIPRRPPWDESTSAEELHALEKESFVAWRRQLAELQETDGLMMTPYEKNLEFWRQLWRVIERSDVVVQIVDARHPLLFLCQDLVQYVAETNASKCSLLLLNKADLLTRPQREAWSRYLDSVGVRAVFFSALVEGQDIKCLDAEEEERRPDSPAENSSSCNSDPAEVNSANLYSKDKLLQLFRTIHPESRQSKGKTVIGLVGYPNVGKSSTINALVRSKKVSVSTTPGKTKHFQTLNLDDELCLCDCPGLVFPNFVNNKAEMVVHGILPIDQMTDHVPPVNLVASLIPRHVLESTYSICLPTPHETEDPDRAPTAEELLNAYGYMRGFMTQSGLPDNPRASRYILKDFVNGKLLYCVAPPGVDQNEYHTFPPPPARTRRLLLTFDRPPQMKCTQNLKTTSKDIDRSFFQKAAPRAHVKGRIVAGTSGVIVEGVSSAESKPWKKHHNAGKKEKLRRIYAEHDA</sequence>
<keyword evidence="3" id="KW-0547">Nucleotide-binding</keyword>
<evidence type="ECO:0000256" key="4">
    <source>
        <dbReference type="ARBA" id="ARBA00022801"/>
    </source>
</evidence>
<reference evidence="9" key="1">
    <citation type="submission" date="2019-09" db="EMBL/GenBank/DDBJ databases">
        <title>Organ-specific transcriptomic study of the physiology of the cattle tick, Rhipicephalus microplus.</title>
        <authorList>
            <person name="Tirloni L."/>
            <person name="Braz G."/>
            <person name="Gandara A.C.P."/>
            <person name="Sabadin G.A."/>
            <person name="da Silva R.M."/>
            <person name="Guizzo M.G."/>
            <person name="Machado J.A."/>
            <person name="Costa E.P."/>
            <person name="Gomes H.F."/>
            <person name="Moraes J."/>
            <person name="Mota M.B.S."/>
            <person name="Mesquita R.D."/>
            <person name="Alvarenga P.H."/>
            <person name="Alves F."/>
            <person name="Seixas A."/>
            <person name="da Fonseca R.N."/>
            <person name="Fogaca A."/>
            <person name="Logullo C."/>
            <person name="Tanaka A."/>
            <person name="Daffre S."/>
            <person name="Termignoni C."/>
            <person name="Vaz I.S.Jr."/>
            <person name="Oliveira P.L."/>
            <person name="Ribeiro J.M."/>
        </authorList>
    </citation>
    <scope>NUCLEOTIDE SEQUENCE</scope>
    <source>
        <strain evidence="9">Porto Alegre</strain>
    </source>
</reference>
<dbReference type="GO" id="GO:0003924">
    <property type="term" value="F:GTPase activity"/>
    <property type="evidence" value="ECO:0007669"/>
    <property type="project" value="InterPro"/>
</dbReference>
<keyword evidence="4" id="KW-0378">Hydrolase</keyword>
<dbReference type="Pfam" id="PF01926">
    <property type="entry name" value="MMR_HSR1"/>
    <property type="match status" value="1"/>
</dbReference>
<evidence type="ECO:0000256" key="6">
    <source>
        <dbReference type="ARBA" id="ARBA00040145"/>
    </source>
</evidence>
<keyword evidence="5" id="KW-0342">GTP-binding</keyword>
<dbReference type="InterPro" id="IPR027417">
    <property type="entry name" value="P-loop_NTPase"/>
</dbReference>
<dbReference type="InterPro" id="IPR043358">
    <property type="entry name" value="GNL1-like"/>
</dbReference>
<dbReference type="EMBL" id="GHWJ01004906">
    <property type="protein sequence ID" value="NOV37643.1"/>
    <property type="molecule type" value="Transcribed_RNA"/>
</dbReference>
<dbReference type="PANTHER" id="PTHR45709">
    <property type="entry name" value="LARGE SUBUNIT GTPASE 1 HOMOLOG-RELATED"/>
    <property type="match status" value="1"/>
</dbReference>
<keyword evidence="2" id="KW-0963">Cytoplasm</keyword>
<dbReference type="SUPFAM" id="SSF52540">
    <property type="entry name" value="P-loop containing nucleoside triphosphate hydrolases"/>
    <property type="match status" value="1"/>
</dbReference>
<dbReference type="InterPro" id="IPR023179">
    <property type="entry name" value="GTP-bd_ortho_bundle_sf"/>
</dbReference>
<dbReference type="AlphaFoldDB" id="A0A6M2CV97"/>
<evidence type="ECO:0000256" key="7">
    <source>
        <dbReference type="SAM" id="MobiDB-lite"/>
    </source>
</evidence>
<evidence type="ECO:0000256" key="5">
    <source>
        <dbReference type="ARBA" id="ARBA00023134"/>
    </source>
</evidence>
<organism evidence="9">
    <name type="scientific">Rhipicephalus microplus</name>
    <name type="common">Cattle tick</name>
    <name type="synonym">Boophilus microplus</name>
    <dbReference type="NCBI Taxonomy" id="6941"/>
    <lineage>
        <taxon>Eukaryota</taxon>
        <taxon>Metazoa</taxon>
        <taxon>Ecdysozoa</taxon>
        <taxon>Arthropoda</taxon>
        <taxon>Chelicerata</taxon>
        <taxon>Arachnida</taxon>
        <taxon>Acari</taxon>
        <taxon>Parasitiformes</taxon>
        <taxon>Ixodida</taxon>
        <taxon>Ixodoidea</taxon>
        <taxon>Ixodidae</taxon>
        <taxon>Rhipicephalinae</taxon>
        <taxon>Rhipicephalus</taxon>
        <taxon>Boophilus</taxon>
    </lineage>
</organism>
<feature type="compositionally biased region" description="Polar residues" evidence="7">
    <location>
        <begin position="260"/>
        <end position="272"/>
    </location>
</feature>
<dbReference type="Gene3D" id="3.40.50.300">
    <property type="entry name" value="P-loop containing nucleotide triphosphate hydrolases"/>
    <property type="match status" value="1"/>
</dbReference>
<evidence type="ECO:0000259" key="8">
    <source>
        <dbReference type="PROSITE" id="PS51721"/>
    </source>
</evidence>
<dbReference type="FunFam" id="1.10.1580.10:FF:000008">
    <property type="entry name" value="Large subunit GTPase 1"/>
    <property type="match status" value="1"/>
</dbReference>
<evidence type="ECO:0000256" key="2">
    <source>
        <dbReference type="ARBA" id="ARBA00022490"/>
    </source>
</evidence>
<feature type="domain" description="CP-type G" evidence="8">
    <location>
        <begin position="160"/>
        <end position="359"/>
    </location>
</feature>
<protein>
    <recommendedName>
        <fullName evidence="6">Large subunit GTPase 1 homolog</fullName>
    </recommendedName>
</protein>